<dbReference type="Proteomes" id="UP001314263">
    <property type="component" value="Unassembled WGS sequence"/>
</dbReference>
<accession>A0AAV1HSD9</accession>
<dbReference type="InterPro" id="IPR011016">
    <property type="entry name" value="Znf_RING-CH"/>
</dbReference>
<keyword evidence="1" id="KW-0479">Metal-binding</keyword>
<feature type="compositionally biased region" description="Acidic residues" evidence="4">
    <location>
        <begin position="359"/>
        <end position="368"/>
    </location>
</feature>
<keyword evidence="5" id="KW-0812">Transmembrane</keyword>
<feature type="compositionally biased region" description="Polar residues" evidence="4">
    <location>
        <begin position="114"/>
        <end position="126"/>
    </location>
</feature>
<evidence type="ECO:0000313" key="8">
    <source>
        <dbReference type="Proteomes" id="UP001314263"/>
    </source>
</evidence>
<keyword evidence="2" id="KW-0863">Zinc-finger</keyword>
<keyword evidence="8" id="KW-1185">Reference proteome</keyword>
<dbReference type="Gene3D" id="3.30.40.10">
    <property type="entry name" value="Zinc/RING finger domain, C3HC4 (zinc finger)"/>
    <property type="match status" value="1"/>
</dbReference>
<keyword evidence="3" id="KW-0862">Zinc</keyword>
<dbReference type="Pfam" id="PF12906">
    <property type="entry name" value="RINGv"/>
    <property type="match status" value="1"/>
</dbReference>
<dbReference type="PANTHER" id="PTHR46158">
    <property type="entry name" value="OS02G0165000 PROTEIN"/>
    <property type="match status" value="1"/>
</dbReference>
<feature type="region of interest" description="Disordered" evidence="4">
    <location>
        <begin position="105"/>
        <end position="128"/>
    </location>
</feature>
<evidence type="ECO:0000256" key="1">
    <source>
        <dbReference type="ARBA" id="ARBA00022723"/>
    </source>
</evidence>
<feature type="transmembrane region" description="Helical" evidence="5">
    <location>
        <begin position="294"/>
        <end position="314"/>
    </location>
</feature>
<evidence type="ECO:0000256" key="3">
    <source>
        <dbReference type="ARBA" id="ARBA00022833"/>
    </source>
</evidence>
<feature type="region of interest" description="Disordered" evidence="4">
    <location>
        <begin position="225"/>
        <end position="246"/>
    </location>
</feature>
<evidence type="ECO:0000256" key="4">
    <source>
        <dbReference type="SAM" id="MobiDB-lite"/>
    </source>
</evidence>
<dbReference type="SMART" id="SM00744">
    <property type="entry name" value="RINGv"/>
    <property type="match status" value="1"/>
</dbReference>
<organism evidence="7 8">
    <name type="scientific">Coccomyxa viridis</name>
    <dbReference type="NCBI Taxonomy" id="1274662"/>
    <lineage>
        <taxon>Eukaryota</taxon>
        <taxon>Viridiplantae</taxon>
        <taxon>Chlorophyta</taxon>
        <taxon>core chlorophytes</taxon>
        <taxon>Trebouxiophyceae</taxon>
        <taxon>Trebouxiophyceae incertae sedis</taxon>
        <taxon>Coccomyxaceae</taxon>
        <taxon>Coccomyxa</taxon>
    </lineage>
</organism>
<comment type="caution">
    <text evidence="7">The sequence shown here is derived from an EMBL/GenBank/DDBJ whole genome shotgun (WGS) entry which is preliminary data.</text>
</comment>
<proteinExistence type="predicted"/>
<dbReference type="GO" id="GO:0008270">
    <property type="term" value="F:zinc ion binding"/>
    <property type="evidence" value="ECO:0007669"/>
    <property type="project" value="UniProtKB-KW"/>
</dbReference>
<protein>
    <recommendedName>
        <fullName evidence="6">RING-CH-type domain-containing protein</fullName>
    </recommendedName>
</protein>
<feature type="region of interest" description="Disordered" evidence="4">
    <location>
        <begin position="21"/>
        <end position="93"/>
    </location>
</feature>
<evidence type="ECO:0000256" key="2">
    <source>
        <dbReference type="ARBA" id="ARBA00022771"/>
    </source>
</evidence>
<reference evidence="7 8" key="1">
    <citation type="submission" date="2023-10" db="EMBL/GenBank/DDBJ databases">
        <authorList>
            <person name="Maclean D."/>
            <person name="Macfadyen A."/>
        </authorList>
    </citation>
    <scope>NUCLEOTIDE SEQUENCE [LARGE SCALE GENOMIC DNA]</scope>
</reference>
<dbReference type="EMBL" id="CAUYUE010000002">
    <property type="protein sequence ID" value="CAK0739194.1"/>
    <property type="molecule type" value="Genomic_DNA"/>
</dbReference>
<feature type="region of interest" description="Disordered" evidence="4">
    <location>
        <begin position="354"/>
        <end position="409"/>
    </location>
</feature>
<evidence type="ECO:0000313" key="7">
    <source>
        <dbReference type="EMBL" id="CAK0739194.1"/>
    </source>
</evidence>
<dbReference type="PANTHER" id="PTHR46158:SF1">
    <property type="entry name" value="RING_U-BOX SUPERFAMILY PROTEIN"/>
    <property type="match status" value="1"/>
</dbReference>
<keyword evidence="5" id="KW-1133">Transmembrane helix</keyword>
<name>A0AAV1HSD9_9CHLO</name>
<dbReference type="InterPro" id="IPR013083">
    <property type="entry name" value="Znf_RING/FYVE/PHD"/>
</dbReference>
<feature type="domain" description="RING-CH-type" evidence="6">
    <location>
        <begin position="156"/>
        <end position="222"/>
    </location>
</feature>
<dbReference type="SUPFAM" id="SSF57850">
    <property type="entry name" value="RING/U-box"/>
    <property type="match status" value="1"/>
</dbReference>
<evidence type="ECO:0000259" key="6">
    <source>
        <dbReference type="PROSITE" id="PS51292"/>
    </source>
</evidence>
<dbReference type="AlphaFoldDB" id="A0AAV1HSD9"/>
<evidence type="ECO:0000256" key="5">
    <source>
        <dbReference type="SAM" id="Phobius"/>
    </source>
</evidence>
<keyword evidence="5" id="KW-0472">Membrane</keyword>
<dbReference type="PROSITE" id="PS51292">
    <property type="entry name" value="ZF_RING_CH"/>
    <property type="match status" value="1"/>
</dbReference>
<gene>
    <name evidence="7" type="ORF">CVIRNUC_001145</name>
</gene>
<sequence length="409" mass="44142">MENQQSCVSCDLSLEADRPALCRRSISWRRTRAERPAPDGDASPEDPEAGHAQSAAYARAPSQDGEGPRERSAGAPEEQQQREASAPDGGLQDQASSALSICSRCHPDAEQESESGQPRQGSSPDSRSAAAHLLSLFGRRGSGSLGRAESAILKRTGSGTQPMCLICLENLTADDFQSGEAMSLECQCRGELALRHRSCAEKWSRVKGDRVCDVCKAPINNLPDVPPAPATDAGSEAGNSLFDDVDERNHPHGLHGPFAVDQMPGSADIVFDCIRVTWVAMIICILFFEMNLATALWTGLIVGIAYTMFARAMYRQQLAVLQREMAREHQQHLNPRSVAGGSPRAEEHVITIDEHQDSDAEAGSDADEAGEHNRHRRREAAADAHTAEAATGTPAIEQNASDGQHRVEH</sequence>